<evidence type="ECO:0000313" key="4">
    <source>
        <dbReference type="EMBL" id="HGT83425.1"/>
    </source>
</evidence>
<organism evidence="4">
    <name type="scientific">Archaeoglobus fulgidus</name>
    <dbReference type="NCBI Taxonomy" id="2234"/>
    <lineage>
        <taxon>Archaea</taxon>
        <taxon>Methanobacteriati</taxon>
        <taxon>Methanobacteriota</taxon>
        <taxon>Archaeoglobi</taxon>
        <taxon>Archaeoglobales</taxon>
        <taxon>Archaeoglobaceae</taxon>
        <taxon>Archaeoglobus</taxon>
    </lineage>
</organism>
<dbReference type="InterPro" id="IPR000845">
    <property type="entry name" value="Nucleoside_phosphorylase_d"/>
</dbReference>
<dbReference type="InterPro" id="IPR035994">
    <property type="entry name" value="Nucleoside_phosphorylase_sf"/>
</dbReference>
<dbReference type="GO" id="GO:0017061">
    <property type="term" value="F:S-methyl-5-thioadenosine phosphorylase activity"/>
    <property type="evidence" value="ECO:0007669"/>
    <property type="project" value="InterPro"/>
</dbReference>
<dbReference type="Pfam" id="PF01048">
    <property type="entry name" value="PNP_UDP_1"/>
    <property type="match status" value="1"/>
</dbReference>
<dbReference type="SUPFAM" id="SSF53167">
    <property type="entry name" value="Purine and uridine phosphorylases"/>
    <property type="match status" value="1"/>
</dbReference>
<accession>A0A7J3M553</accession>
<dbReference type="GO" id="GO:0019509">
    <property type="term" value="P:L-methionine salvage from methylthioadenosine"/>
    <property type="evidence" value="ECO:0007669"/>
    <property type="project" value="TreeGrafter"/>
</dbReference>
<dbReference type="PANTHER" id="PTHR42679">
    <property type="entry name" value="S-METHYL-5'-THIOADENOSINE PHOSPHORYLASE"/>
    <property type="match status" value="1"/>
</dbReference>
<name>A0A7J3M553_ARCFL</name>
<dbReference type="GO" id="GO:0005829">
    <property type="term" value="C:cytosol"/>
    <property type="evidence" value="ECO:0007669"/>
    <property type="project" value="TreeGrafter"/>
</dbReference>
<keyword evidence="1" id="KW-0328">Glycosyltransferase</keyword>
<sequence>MIGIVGGTHLLENEILREKKEIEVQTSFGVAEVDLGVLDGVEVAIVQRHGRKKDKPPHRINHQANFYALKSLGVTKVIGMGSAGCLREEIEIPAIIVPHDYIDFFSGITIFNDSLVYVTPGFDEELRRVLLTVAKRVSKLPVIENGVYFQTRGPRLETVAEIAMIKNFADCVGMTAGSEATIAKELGIHYAVICTMDNYAHGIKGARVEYEEIIRKAKENAKNCVEIVKEAVKILAKD</sequence>
<dbReference type="Gene3D" id="3.40.50.1580">
    <property type="entry name" value="Nucleoside phosphorylase domain"/>
    <property type="match status" value="1"/>
</dbReference>
<reference evidence="4" key="1">
    <citation type="journal article" date="2020" name="mSystems">
        <title>Genome- and Community-Level Interaction Insights into Carbon Utilization and Element Cycling Functions of Hydrothermarchaeota in Hydrothermal Sediment.</title>
        <authorList>
            <person name="Zhou Z."/>
            <person name="Liu Y."/>
            <person name="Xu W."/>
            <person name="Pan J."/>
            <person name="Luo Z.H."/>
            <person name="Li M."/>
        </authorList>
    </citation>
    <scope>NUCLEOTIDE SEQUENCE [LARGE SCALE GENOMIC DNA]</scope>
    <source>
        <strain evidence="4">SpSt-587</strain>
    </source>
</reference>
<dbReference type="AlphaFoldDB" id="A0A7J3M553"/>
<dbReference type="EMBL" id="DSYZ01000127">
    <property type="protein sequence ID" value="HGT83425.1"/>
    <property type="molecule type" value="Genomic_DNA"/>
</dbReference>
<dbReference type="PANTHER" id="PTHR42679:SF2">
    <property type="entry name" value="S-METHYL-5'-THIOADENOSINE PHOSPHORYLASE"/>
    <property type="match status" value="1"/>
</dbReference>
<comment type="caution">
    <text evidence="4">The sequence shown here is derived from an EMBL/GenBank/DDBJ whole genome shotgun (WGS) entry which is preliminary data.</text>
</comment>
<dbReference type="CDD" id="cd09010">
    <property type="entry name" value="MTAP_SsMTAPII_like_MTIP"/>
    <property type="match status" value="1"/>
</dbReference>
<evidence type="ECO:0000256" key="1">
    <source>
        <dbReference type="ARBA" id="ARBA00022676"/>
    </source>
</evidence>
<proteinExistence type="predicted"/>
<dbReference type="InterPro" id="IPR010044">
    <property type="entry name" value="MTAP"/>
</dbReference>
<evidence type="ECO:0000256" key="2">
    <source>
        <dbReference type="ARBA" id="ARBA00022679"/>
    </source>
</evidence>
<evidence type="ECO:0000259" key="3">
    <source>
        <dbReference type="Pfam" id="PF01048"/>
    </source>
</evidence>
<keyword evidence="2" id="KW-0808">Transferase</keyword>
<feature type="domain" description="Nucleoside phosphorylase" evidence="3">
    <location>
        <begin position="2"/>
        <end position="232"/>
    </location>
</feature>
<protein>
    <submittedName>
        <fullName evidence="4">6-oxopurine nucleoside phosphorylase</fullName>
    </submittedName>
</protein>
<gene>
    <name evidence="4" type="ORF">ENT52_06845</name>
</gene>
<dbReference type="GO" id="GO:0009116">
    <property type="term" value="P:nucleoside metabolic process"/>
    <property type="evidence" value="ECO:0007669"/>
    <property type="project" value="InterPro"/>
</dbReference>